<organism evidence="3 4">
    <name type="scientific">Granulicella cerasi</name>
    <dbReference type="NCBI Taxonomy" id="741063"/>
    <lineage>
        <taxon>Bacteria</taxon>
        <taxon>Pseudomonadati</taxon>
        <taxon>Acidobacteriota</taxon>
        <taxon>Terriglobia</taxon>
        <taxon>Terriglobales</taxon>
        <taxon>Acidobacteriaceae</taxon>
        <taxon>Granulicella</taxon>
    </lineage>
</organism>
<dbReference type="Gene3D" id="2.40.128.110">
    <property type="entry name" value="Lipid/polyisoprenoid-binding, YceI-like"/>
    <property type="match status" value="1"/>
</dbReference>
<feature type="domain" description="Lipid/polyisoprenoid-binding YceI-like" evidence="2">
    <location>
        <begin position="26"/>
        <end position="180"/>
    </location>
</feature>
<gene>
    <name evidence="3" type="ORF">ACFQBQ_09980</name>
</gene>
<dbReference type="InterPro" id="IPR007372">
    <property type="entry name" value="Lipid/polyisoprenoid-bd_YceI"/>
</dbReference>
<proteinExistence type="predicted"/>
<evidence type="ECO:0000256" key="1">
    <source>
        <dbReference type="SAM" id="SignalP"/>
    </source>
</evidence>
<dbReference type="RefSeq" id="WP_390234960.1">
    <property type="nucleotide sequence ID" value="NZ_JBHSWI010000001.1"/>
</dbReference>
<keyword evidence="4" id="KW-1185">Reference proteome</keyword>
<protein>
    <submittedName>
        <fullName evidence="3">YceI family protein</fullName>
    </submittedName>
</protein>
<dbReference type="SUPFAM" id="SSF101874">
    <property type="entry name" value="YceI-like"/>
    <property type="match status" value="1"/>
</dbReference>
<accession>A0ABW1Z8V4</accession>
<comment type="caution">
    <text evidence="3">The sequence shown here is derived from an EMBL/GenBank/DDBJ whole genome shotgun (WGS) entry which is preliminary data.</text>
</comment>
<feature type="chain" id="PRO_5045535885" evidence="1">
    <location>
        <begin position="23"/>
        <end position="181"/>
    </location>
</feature>
<reference evidence="4" key="1">
    <citation type="journal article" date="2019" name="Int. J. Syst. Evol. Microbiol.">
        <title>The Global Catalogue of Microorganisms (GCM) 10K type strain sequencing project: providing services to taxonomists for standard genome sequencing and annotation.</title>
        <authorList>
            <consortium name="The Broad Institute Genomics Platform"/>
            <consortium name="The Broad Institute Genome Sequencing Center for Infectious Disease"/>
            <person name="Wu L."/>
            <person name="Ma J."/>
        </authorList>
    </citation>
    <scope>NUCLEOTIDE SEQUENCE [LARGE SCALE GENOMIC DNA]</scope>
    <source>
        <strain evidence="4">CGMCC 1.16026</strain>
    </source>
</reference>
<evidence type="ECO:0000259" key="2">
    <source>
        <dbReference type="SMART" id="SM00867"/>
    </source>
</evidence>
<keyword evidence="1" id="KW-0732">Signal</keyword>
<dbReference type="SMART" id="SM00867">
    <property type="entry name" value="YceI"/>
    <property type="match status" value="1"/>
</dbReference>
<dbReference type="Pfam" id="PF04264">
    <property type="entry name" value="YceI"/>
    <property type="match status" value="1"/>
</dbReference>
<dbReference type="PANTHER" id="PTHR34406">
    <property type="entry name" value="PROTEIN YCEI"/>
    <property type="match status" value="1"/>
</dbReference>
<evidence type="ECO:0000313" key="3">
    <source>
        <dbReference type="EMBL" id="MFC6645899.1"/>
    </source>
</evidence>
<sequence>MKKTILAAAAALILSPAMGAFAQASTWTIDSAHSSASFEIRHMGVSNVRGAISNIKGSVVWDEKDLTKDSVVADLDATTVNTNMDARDKHLKSPDFFNVEKFPTIHFQSKKVTREGGKLVVWGDLTLAGVTKPVKLDVDGPVPPQKGMKGGLVSGFSASTVIKRADFGFGGKYAPRCSATK</sequence>
<dbReference type="InterPro" id="IPR036761">
    <property type="entry name" value="TTHA0802/YceI-like_sf"/>
</dbReference>
<feature type="signal peptide" evidence="1">
    <location>
        <begin position="1"/>
        <end position="22"/>
    </location>
</feature>
<dbReference type="Proteomes" id="UP001596391">
    <property type="component" value="Unassembled WGS sequence"/>
</dbReference>
<evidence type="ECO:0000313" key="4">
    <source>
        <dbReference type="Proteomes" id="UP001596391"/>
    </source>
</evidence>
<name>A0ABW1Z8V4_9BACT</name>
<dbReference type="PANTHER" id="PTHR34406:SF1">
    <property type="entry name" value="PROTEIN YCEI"/>
    <property type="match status" value="1"/>
</dbReference>
<dbReference type="EMBL" id="JBHSWI010000001">
    <property type="protein sequence ID" value="MFC6645899.1"/>
    <property type="molecule type" value="Genomic_DNA"/>
</dbReference>